<feature type="binding site" evidence="8">
    <location>
        <position position="259"/>
    </location>
    <ligand>
        <name>Mn(2+)</name>
        <dbReference type="ChEBI" id="CHEBI:29035"/>
        <label>2</label>
    </ligand>
</feature>
<keyword evidence="4 8" id="KW-0031">Aminopeptidase</keyword>
<feature type="binding site" evidence="8">
    <location>
        <position position="336"/>
    </location>
    <ligand>
        <name>Mn(2+)</name>
        <dbReference type="ChEBI" id="CHEBI:29035"/>
        <label>1</label>
    </ligand>
</feature>
<dbReference type="Pfam" id="PF02789">
    <property type="entry name" value="Peptidase_M17_N"/>
    <property type="match status" value="1"/>
</dbReference>
<dbReference type="SUPFAM" id="SSF53187">
    <property type="entry name" value="Zn-dependent exopeptidases"/>
    <property type="match status" value="1"/>
</dbReference>
<evidence type="ECO:0000256" key="5">
    <source>
        <dbReference type="ARBA" id="ARBA00022670"/>
    </source>
</evidence>
<dbReference type="InterPro" id="IPR008283">
    <property type="entry name" value="Peptidase_M17_N"/>
</dbReference>
<evidence type="ECO:0000256" key="8">
    <source>
        <dbReference type="HAMAP-Rule" id="MF_00181"/>
    </source>
</evidence>
<organism evidence="12 13">
    <name type="scientific">Malikia spinosa</name>
    <dbReference type="NCBI Taxonomy" id="86180"/>
    <lineage>
        <taxon>Bacteria</taxon>
        <taxon>Pseudomonadati</taxon>
        <taxon>Pseudomonadota</taxon>
        <taxon>Betaproteobacteria</taxon>
        <taxon>Burkholderiales</taxon>
        <taxon>Comamonadaceae</taxon>
        <taxon>Malikia</taxon>
    </lineage>
</organism>
<dbReference type="InterPro" id="IPR023042">
    <property type="entry name" value="Peptidase_M17_leu_NH2_pept"/>
</dbReference>
<dbReference type="OrthoDB" id="9809354at2"/>
<dbReference type="EMBL" id="VYSB01000014">
    <property type="protein sequence ID" value="MYZ52979.1"/>
    <property type="molecule type" value="Genomic_DNA"/>
</dbReference>
<dbReference type="PRINTS" id="PR00481">
    <property type="entry name" value="LAMNOPPTDASE"/>
</dbReference>
<dbReference type="Gene3D" id="3.40.630.10">
    <property type="entry name" value="Zn peptidases"/>
    <property type="match status" value="1"/>
</dbReference>
<evidence type="ECO:0000256" key="6">
    <source>
        <dbReference type="ARBA" id="ARBA00022801"/>
    </source>
</evidence>
<evidence type="ECO:0000256" key="3">
    <source>
        <dbReference type="ARBA" id="ARBA00009528"/>
    </source>
</evidence>
<feature type="binding site" evidence="8">
    <location>
        <position position="338"/>
    </location>
    <ligand>
        <name>Mn(2+)</name>
        <dbReference type="ChEBI" id="CHEBI:29035"/>
        <label>1</label>
    </ligand>
</feature>
<comment type="catalytic activity">
    <reaction evidence="2 8">
        <text>Release of an N-terminal amino acid, preferentially leucine, but not glutamic or aspartic acids.</text>
        <dbReference type="EC" id="3.4.11.10"/>
    </reaction>
</comment>
<comment type="subcellular location">
    <subcellularLocation>
        <location evidence="8">Cytoplasm</location>
    </subcellularLocation>
</comment>
<dbReference type="GO" id="GO:0030145">
    <property type="term" value="F:manganese ion binding"/>
    <property type="evidence" value="ECO:0007669"/>
    <property type="project" value="UniProtKB-UniRule"/>
</dbReference>
<dbReference type="Proteomes" id="UP000481947">
    <property type="component" value="Unassembled WGS sequence"/>
</dbReference>
<dbReference type="PANTHER" id="PTHR11963:SF23">
    <property type="entry name" value="CYTOSOL AMINOPEPTIDASE"/>
    <property type="match status" value="1"/>
</dbReference>
<dbReference type="HAMAP" id="MF_00181">
    <property type="entry name" value="Cytosol_peptidase_M17"/>
    <property type="match status" value="1"/>
</dbReference>
<dbReference type="InterPro" id="IPR000819">
    <property type="entry name" value="Peptidase_M17_C"/>
</dbReference>
<dbReference type="GO" id="GO:0006508">
    <property type="term" value="P:proteolysis"/>
    <property type="evidence" value="ECO:0007669"/>
    <property type="project" value="UniProtKB-KW"/>
</dbReference>
<feature type="active site" evidence="8">
    <location>
        <position position="340"/>
    </location>
</feature>
<comment type="catalytic activity">
    <reaction evidence="1 8">
        <text>Release of an N-terminal amino acid, Xaa-|-Yaa-, in which Xaa is preferably Leu, but may be other amino acids including Pro although not Arg or Lys, and Yaa may be Pro. Amino acid amides and methyl esters are also readily hydrolyzed, but rates on arylamides are exceedingly low.</text>
        <dbReference type="EC" id="3.4.11.1"/>
    </reaction>
</comment>
<protein>
    <recommendedName>
        <fullName evidence="8">Probable cytosol aminopeptidase</fullName>
        <ecNumber evidence="8">3.4.11.1</ecNumber>
    </recommendedName>
    <alternativeName>
        <fullName evidence="8">Leucine aminopeptidase</fullName>
        <shortName evidence="8">LAP</shortName>
        <ecNumber evidence="8">3.4.11.10</ecNumber>
    </alternativeName>
    <alternativeName>
        <fullName evidence="8">Leucyl aminopeptidase</fullName>
    </alternativeName>
</protein>
<evidence type="ECO:0000256" key="7">
    <source>
        <dbReference type="ARBA" id="ARBA00023211"/>
    </source>
</evidence>
<accession>A0A2S9KC98</accession>
<dbReference type="GO" id="GO:0005737">
    <property type="term" value="C:cytoplasm"/>
    <property type="evidence" value="ECO:0007669"/>
    <property type="project" value="UniProtKB-SubCell"/>
</dbReference>
<keyword evidence="5 8" id="KW-0645">Protease</keyword>
<evidence type="ECO:0000313" key="13">
    <source>
        <dbReference type="Proteomes" id="UP000238326"/>
    </source>
</evidence>
<evidence type="ECO:0000256" key="4">
    <source>
        <dbReference type="ARBA" id="ARBA00022438"/>
    </source>
</evidence>
<keyword evidence="8" id="KW-0479">Metal-binding</keyword>
<evidence type="ECO:0000313" key="14">
    <source>
        <dbReference type="Proteomes" id="UP000481947"/>
    </source>
</evidence>
<gene>
    <name evidence="8" type="primary">pepA</name>
    <name evidence="12" type="ORF">C6P61_12910</name>
    <name evidence="11" type="ORF">F5985_12760</name>
</gene>
<dbReference type="EC" id="3.4.11.10" evidence="8"/>
<reference evidence="11 14" key="2">
    <citation type="submission" date="2019-09" db="EMBL/GenBank/DDBJ databases">
        <title>Identification of Malikia spinosa a prominent benzene-, toluene-, and ethylbenzene-degrading bacterium: enrichment, isolation and whole genome sequencing.</title>
        <authorList>
            <person name="Tancsics A."/>
            <person name="Revesz F."/>
            <person name="Kriszt B."/>
        </authorList>
    </citation>
    <scope>NUCLEOTIDE SEQUENCE [LARGE SCALE GENOMIC DNA]</scope>
    <source>
        <strain evidence="11 14">AB6</strain>
    </source>
</reference>
<dbReference type="InterPro" id="IPR011356">
    <property type="entry name" value="Leucine_aapep/pepB"/>
</dbReference>
<feature type="binding site" evidence="8">
    <location>
        <position position="277"/>
    </location>
    <ligand>
        <name>Mn(2+)</name>
        <dbReference type="ChEBI" id="CHEBI:29035"/>
        <label>2</label>
    </ligand>
</feature>
<dbReference type="NCBIfam" id="NF002074">
    <property type="entry name" value="PRK00913.1-4"/>
    <property type="match status" value="1"/>
</dbReference>
<evidence type="ECO:0000256" key="1">
    <source>
        <dbReference type="ARBA" id="ARBA00000135"/>
    </source>
</evidence>
<name>A0A2S9KC98_9BURK</name>
<reference evidence="12 13" key="1">
    <citation type="submission" date="2018-03" db="EMBL/GenBank/DDBJ databases">
        <title>Comparative genomics illustrates the genes involved in a hyperalkaliphilic mechanisms of Serpentinomonas isolated from highly-alkaline calcium-rich serpentinized springs.</title>
        <authorList>
            <person name="Suzuki S."/>
            <person name="Ishii S."/>
            <person name="Walworth N."/>
            <person name="Bird L."/>
            <person name="Kuenen J.G."/>
            <person name="Nealson K.H."/>
        </authorList>
    </citation>
    <scope>NUCLEOTIDE SEQUENCE [LARGE SCALE GENOMIC DNA]</scope>
    <source>
        <strain evidence="12 13">83</strain>
    </source>
</reference>
<feature type="active site" evidence="8">
    <location>
        <position position="266"/>
    </location>
</feature>
<keyword evidence="8" id="KW-0963">Cytoplasm</keyword>
<evidence type="ECO:0000256" key="9">
    <source>
        <dbReference type="SAM" id="MobiDB-lite"/>
    </source>
</evidence>
<keyword evidence="6 8" id="KW-0378">Hydrolase</keyword>
<dbReference type="SUPFAM" id="SSF52949">
    <property type="entry name" value="Macro domain-like"/>
    <property type="match status" value="1"/>
</dbReference>
<dbReference type="EMBL" id="PVLR01000038">
    <property type="protein sequence ID" value="PRD68071.1"/>
    <property type="molecule type" value="Genomic_DNA"/>
</dbReference>
<feature type="domain" description="Cytosol aminopeptidase" evidence="10">
    <location>
        <begin position="334"/>
        <end position="341"/>
    </location>
</feature>
<comment type="caution">
    <text evidence="12">The sequence shown here is derived from an EMBL/GenBank/DDBJ whole genome shotgun (WGS) entry which is preliminary data.</text>
</comment>
<dbReference type="AlphaFoldDB" id="A0A2S9KC98"/>
<feature type="region of interest" description="Disordered" evidence="9">
    <location>
        <begin position="497"/>
        <end position="536"/>
    </location>
</feature>
<proteinExistence type="inferred from homology"/>
<dbReference type="PANTHER" id="PTHR11963">
    <property type="entry name" value="LEUCINE AMINOPEPTIDASE-RELATED"/>
    <property type="match status" value="1"/>
</dbReference>
<dbReference type="RefSeq" id="WP_105730341.1">
    <property type="nucleotide sequence ID" value="NZ_PVLR01000038.1"/>
</dbReference>
<dbReference type="InterPro" id="IPR043472">
    <property type="entry name" value="Macro_dom-like"/>
</dbReference>
<keyword evidence="13" id="KW-1185">Reference proteome</keyword>
<evidence type="ECO:0000313" key="11">
    <source>
        <dbReference type="EMBL" id="MYZ52979.1"/>
    </source>
</evidence>
<dbReference type="Pfam" id="PF00883">
    <property type="entry name" value="Peptidase_M17"/>
    <property type="match status" value="1"/>
</dbReference>
<dbReference type="EC" id="3.4.11.1" evidence="8"/>
<evidence type="ECO:0000259" key="10">
    <source>
        <dbReference type="PROSITE" id="PS00631"/>
    </source>
</evidence>
<evidence type="ECO:0000313" key="12">
    <source>
        <dbReference type="EMBL" id="PRD68071.1"/>
    </source>
</evidence>
<feature type="binding site" evidence="8">
    <location>
        <position position="259"/>
    </location>
    <ligand>
        <name>Mn(2+)</name>
        <dbReference type="ChEBI" id="CHEBI:29035"/>
        <label>1</label>
    </ligand>
</feature>
<comment type="function">
    <text evidence="8">Presumably involved in the processing and regular turnover of intracellular proteins. Catalyzes the removal of unsubstituted N-terminal amino acids from various peptides.</text>
</comment>
<dbReference type="Gene3D" id="3.40.220.10">
    <property type="entry name" value="Leucine Aminopeptidase, subunit E, domain 1"/>
    <property type="match status" value="1"/>
</dbReference>
<dbReference type="GO" id="GO:0070006">
    <property type="term" value="F:metalloaminopeptidase activity"/>
    <property type="evidence" value="ECO:0007669"/>
    <property type="project" value="InterPro"/>
</dbReference>
<feature type="compositionally biased region" description="Basic residues" evidence="9">
    <location>
        <begin position="524"/>
        <end position="536"/>
    </location>
</feature>
<sequence>MNFELKSVSLAQAAEWEVDALLVLCADEVLAASRHAQDPISVWVQSALAAKDLEEGAGKLLQAYGLPGVTARRLLFVRAGDGSAAQVRKAALAAMAPLKGLKLKTLGVYAGSLAVAAINALVQAVADASYVYTATKSLPQPRAIRRVDLGVTDAGAVRSGFELGCATVRGIELAKEWANRPANHATPTLLADAARQLAKKSHLSAEILGPAEVEALGMGAFMAVSQGSEQPLRFIVLKYQGAHKSVAPVVLVGKGVTFDTGGISIKPAAEMDEMKFDMGGAASVLGTFAALAELKPAVNVVGLIPACENMPSGRAVKPGDVVTSMSGQTIEVLNTDAEGRLILCDALTYAQRFEPRALIDIATLTGACVIALGGVRAGLFANQDELAQQLQEAGAAAQDLCWRMPLDDEYAEGLKSNFADMGNVAGRQAGVVTAAKFLQKFVQENQAWAHLDIAGVAWKSGAAKGSTGRPVGLLLQYLVDEAARIAADQPARVVEKPVRLEKPASPAPTTATTASTIAPSAKPAKAKKAAKARKKA</sequence>
<comment type="similarity">
    <text evidence="3 8">Belongs to the peptidase M17 family.</text>
</comment>
<evidence type="ECO:0000256" key="2">
    <source>
        <dbReference type="ARBA" id="ARBA00000967"/>
    </source>
</evidence>
<dbReference type="CDD" id="cd00433">
    <property type="entry name" value="Peptidase_M17"/>
    <property type="match status" value="1"/>
</dbReference>
<comment type="cofactor">
    <cofactor evidence="8">
        <name>Mn(2+)</name>
        <dbReference type="ChEBI" id="CHEBI:29035"/>
    </cofactor>
    <text evidence="8">Binds 2 manganese ions per subunit.</text>
</comment>
<feature type="binding site" evidence="8">
    <location>
        <position position="254"/>
    </location>
    <ligand>
        <name>Mn(2+)</name>
        <dbReference type="ChEBI" id="CHEBI:29035"/>
        <label>2</label>
    </ligand>
</feature>
<feature type="compositionally biased region" description="Low complexity" evidence="9">
    <location>
        <begin position="503"/>
        <end position="523"/>
    </location>
</feature>
<dbReference type="Proteomes" id="UP000238326">
    <property type="component" value="Unassembled WGS sequence"/>
</dbReference>
<feature type="binding site" evidence="8">
    <location>
        <position position="338"/>
    </location>
    <ligand>
        <name>Mn(2+)</name>
        <dbReference type="ChEBI" id="CHEBI:29035"/>
        <label>2</label>
    </ligand>
</feature>
<keyword evidence="7 8" id="KW-0464">Manganese</keyword>
<dbReference type="PROSITE" id="PS00631">
    <property type="entry name" value="CYTOSOL_AP"/>
    <property type="match status" value="1"/>
</dbReference>